<dbReference type="Gene3D" id="1.10.10.60">
    <property type="entry name" value="Homeodomain-like"/>
    <property type="match status" value="1"/>
</dbReference>
<dbReference type="CDD" id="cd03768">
    <property type="entry name" value="SR_ResInv"/>
    <property type="match status" value="1"/>
</dbReference>
<dbReference type="Pfam" id="PF02796">
    <property type="entry name" value="HTH_7"/>
    <property type="match status" value="1"/>
</dbReference>
<dbReference type="EMBL" id="JAELXT010000001">
    <property type="protein sequence ID" value="MBJ6124034.1"/>
    <property type="molecule type" value="Genomic_DNA"/>
</dbReference>
<dbReference type="Proteomes" id="UP000620670">
    <property type="component" value="Unassembled WGS sequence"/>
</dbReference>
<comment type="caution">
    <text evidence="3">The sequence shown here is derived from an EMBL/GenBank/DDBJ whole genome shotgun (WGS) entry which is preliminary data.</text>
</comment>
<comment type="similarity">
    <text evidence="1">Belongs to the site-specific recombinase resolvase family.</text>
</comment>
<dbReference type="InterPro" id="IPR036162">
    <property type="entry name" value="Resolvase-like_N_sf"/>
</dbReference>
<evidence type="ECO:0000313" key="3">
    <source>
        <dbReference type="EMBL" id="MBJ6124034.1"/>
    </source>
</evidence>
<organism evidence="3 4">
    <name type="scientific">Microvirga splendida</name>
    <dbReference type="NCBI Taxonomy" id="2795727"/>
    <lineage>
        <taxon>Bacteria</taxon>
        <taxon>Pseudomonadati</taxon>
        <taxon>Pseudomonadota</taxon>
        <taxon>Alphaproteobacteria</taxon>
        <taxon>Hyphomicrobiales</taxon>
        <taxon>Methylobacteriaceae</taxon>
        <taxon>Microvirga</taxon>
    </lineage>
</organism>
<protein>
    <submittedName>
        <fullName evidence="3">Recombinase family protein</fullName>
    </submittedName>
</protein>
<dbReference type="RefSeq" id="WP_199046000.1">
    <property type="nucleotide sequence ID" value="NZ_JAELXT010000001.1"/>
</dbReference>
<dbReference type="InterPro" id="IPR006120">
    <property type="entry name" value="Resolvase_HTH_dom"/>
</dbReference>
<dbReference type="SMART" id="SM00857">
    <property type="entry name" value="Resolvase"/>
    <property type="match status" value="1"/>
</dbReference>
<dbReference type="InterPro" id="IPR006119">
    <property type="entry name" value="Resolv_N"/>
</dbReference>
<dbReference type="SUPFAM" id="SSF46689">
    <property type="entry name" value="Homeodomain-like"/>
    <property type="match status" value="1"/>
</dbReference>
<dbReference type="PROSITE" id="PS51736">
    <property type="entry name" value="RECOMBINASES_3"/>
    <property type="match status" value="1"/>
</dbReference>
<dbReference type="InterPro" id="IPR009057">
    <property type="entry name" value="Homeodomain-like_sf"/>
</dbReference>
<dbReference type="SUPFAM" id="SSF53041">
    <property type="entry name" value="Resolvase-like"/>
    <property type="match status" value="1"/>
</dbReference>
<sequence length="192" mass="21386">MLIGLARTSTDEQKAGLEAQVETLRALGVNEDHLFVEEASSVGKRPVLEEVLRFCRKGDTLIVTSLSRLARSVPHLWEIVQSLEKKGVALRILDLDIDTSTPNGRLMMTLVGGIVQWEREIMLERQRVGIAKARKEGKFRGRVPTARRQSTEVAKLKAEGIAPTDIAKRLKISRASVYRILSETGPCETEAR</sequence>
<dbReference type="PANTHER" id="PTHR30461:SF26">
    <property type="entry name" value="RESOLVASE HOMOLOG YNEB"/>
    <property type="match status" value="1"/>
</dbReference>
<keyword evidence="4" id="KW-1185">Reference proteome</keyword>
<gene>
    <name evidence="3" type="ORF">JAO75_01315</name>
</gene>
<dbReference type="PANTHER" id="PTHR30461">
    <property type="entry name" value="DNA-INVERTASE FROM LAMBDOID PROPHAGE"/>
    <property type="match status" value="1"/>
</dbReference>
<evidence type="ECO:0000313" key="4">
    <source>
        <dbReference type="Proteomes" id="UP000620670"/>
    </source>
</evidence>
<accession>A0ABS0XVG9</accession>
<dbReference type="InterPro" id="IPR050639">
    <property type="entry name" value="SSR_resolvase"/>
</dbReference>
<evidence type="ECO:0000259" key="2">
    <source>
        <dbReference type="PROSITE" id="PS51736"/>
    </source>
</evidence>
<name>A0ABS0XVG9_9HYPH</name>
<dbReference type="Gene3D" id="3.40.50.1390">
    <property type="entry name" value="Resolvase, N-terminal catalytic domain"/>
    <property type="match status" value="1"/>
</dbReference>
<evidence type="ECO:0000256" key="1">
    <source>
        <dbReference type="ARBA" id="ARBA00009913"/>
    </source>
</evidence>
<reference evidence="4" key="1">
    <citation type="submission" date="2020-12" db="EMBL/GenBank/DDBJ databases">
        <title>Hymenobacter sp.</title>
        <authorList>
            <person name="Kim M.K."/>
        </authorList>
    </citation>
    <scope>NUCLEOTIDE SEQUENCE [LARGE SCALE GENOMIC DNA]</scope>
    <source>
        <strain evidence="4">BT325</strain>
    </source>
</reference>
<proteinExistence type="inferred from homology"/>
<dbReference type="Pfam" id="PF00239">
    <property type="entry name" value="Resolvase"/>
    <property type="match status" value="1"/>
</dbReference>
<feature type="domain" description="Resolvase/invertase-type recombinase catalytic" evidence="2">
    <location>
        <begin position="1"/>
        <end position="137"/>
    </location>
</feature>